<dbReference type="InterPro" id="IPR026170">
    <property type="entry name" value="FAM173A/B"/>
</dbReference>
<feature type="signal peptide" evidence="4">
    <location>
        <begin position="1"/>
        <end position="22"/>
    </location>
</feature>
<keyword evidence="1 6" id="KW-0489">Methyltransferase</keyword>
<dbReference type="PANTHER" id="PTHR13610">
    <property type="entry name" value="METHYLTRANSFERASE DOMAIN-CONTAINING PROTEIN"/>
    <property type="match status" value="1"/>
</dbReference>
<dbReference type="Pfam" id="PF13649">
    <property type="entry name" value="Methyltransf_25"/>
    <property type="match status" value="1"/>
</dbReference>
<protein>
    <submittedName>
        <fullName evidence="6">SAM-dependent methyltransferase</fullName>
    </submittedName>
</protein>
<evidence type="ECO:0000313" key="7">
    <source>
        <dbReference type="Proteomes" id="UP000249524"/>
    </source>
</evidence>
<dbReference type="GO" id="GO:0016279">
    <property type="term" value="F:protein-lysine N-methyltransferase activity"/>
    <property type="evidence" value="ECO:0007669"/>
    <property type="project" value="InterPro"/>
</dbReference>
<keyword evidence="4" id="KW-0732">Signal</keyword>
<dbReference type="SUPFAM" id="SSF53335">
    <property type="entry name" value="S-adenosyl-L-methionine-dependent methyltransferases"/>
    <property type="match status" value="1"/>
</dbReference>
<dbReference type="GO" id="GO:0032259">
    <property type="term" value="P:methylation"/>
    <property type="evidence" value="ECO:0007669"/>
    <property type="project" value="UniProtKB-KW"/>
</dbReference>
<dbReference type="CDD" id="cd02440">
    <property type="entry name" value="AdoMet_MTases"/>
    <property type="match status" value="1"/>
</dbReference>
<dbReference type="AlphaFoldDB" id="A0A328BNN7"/>
<evidence type="ECO:0000256" key="3">
    <source>
        <dbReference type="ARBA" id="ARBA00022691"/>
    </source>
</evidence>
<keyword evidence="3" id="KW-0949">S-adenosyl-L-methionine</keyword>
<feature type="domain" description="Methyltransferase" evidence="5">
    <location>
        <begin position="66"/>
        <end position="134"/>
    </location>
</feature>
<sequence length="204" mass="22144">MRALAWAVAASLTLGLAACQTADTASLRPTDRPRGAPDVIFVPTPAETVDAMLALAEVGPEDVLYDLGSGDGRIPIAAARRFGTRGVGIEINPRLVAEARAGARAAGVEGLATFRTQDLFETDLREATVVTLYLLTRLNERLKPKLRAELPYGARIVSHAFEIPGWVPERVVEVGNGTTIYLWRMPPEEVDRPREAPKEFSLDN</sequence>
<dbReference type="Gene3D" id="3.40.50.150">
    <property type="entry name" value="Vaccinia Virus protein VP39"/>
    <property type="match status" value="1"/>
</dbReference>
<keyword evidence="7" id="KW-1185">Reference proteome</keyword>
<accession>A0A328BNN7</accession>
<comment type="caution">
    <text evidence="6">The sequence shown here is derived from an EMBL/GenBank/DDBJ whole genome shotgun (WGS) entry which is preliminary data.</text>
</comment>
<dbReference type="PANTHER" id="PTHR13610:SF11">
    <property type="entry name" value="METHYLTRANSFERASE DOMAIN-CONTAINING PROTEIN"/>
    <property type="match status" value="1"/>
</dbReference>
<evidence type="ECO:0000256" key="4">
    <source>
        <dbReference type="SAM" id="SignalP"/>
    </source>
</evidence>
<dbReference type="RefSeq" id="WP_111275216.1">
    <property type="nucleotide sequence ID" value="NZ_QFYS01000002.1"/>
</dbReference>
<keyword evidence="2 6" id="KW-0808">Transferase</keyword>
<dbReference type="InterPro" id="IPR041698">
    <property type="entry name" value="Methyltransf_25"/>
</dbReference>
<dbReference type="PROSITE" id="PS51257">
    <property type="entry name" value="PROKAR_LIPOPROTEIN"/>
    <property type="match status" value="1"/>
</dbReference>
<dbReference type="OrthoDB" id="281208at2"/>
<gene>
    <name evidence="6" type="ORF">DJ019_06775</name>
</gene>
<evidence type="ECO:0000256" key="2">
    <source>
        <dbReference type="ARBA" id="ARBA00022679"/>
    </source>
</evidence>
<evidence type="ECO:0000313" key="6">
    <source>
        <dbReference type="EMBL" id="RAK67606.1"/>
    </source>
</evidence>
<name>A0A328BNN7_9CAUL</name>
<evidence type="ECO:0000259" key="5">
    <source>
        <dbReference type="Pfam" id="PF13649"/>
    </source>
</evidence>
<proteinExistence type="predicted"/>
<dbReference type="InterPro" id="IPR029063">
    <property type="entry name" value="SAM-dependent_MTases_sf"/>
</dbReference>
<feature type="chain" id="PRO_5016459725" evidence="4">
    <location>
        <begin position="23"/>
        <end position="204"/>
    </location>
</feature>
<reference evidence="6 7" key="1">
    <citation type="submission" date="2018-05" db="EMBL/GenBank/DDBJ databases">
        <authorList>
            <person name="Lanie J.A."/>
            <person name="Ng W.-L."/>
            <person name="Kazmierczak K.M."/>
            <person name="Andrzejewski T.M."/>
            <person name="Davidsen T.M."/>
            <person name="Wayne K.J."/>
            <person name="Tettelin H."/>
            <person name="Glass J.I."/>
            <person name="Rusch D."/>
            <person name="Podicherti R."/>
            <person name="Tsui H.-C.T."/>
            <person name="Winkler M.E."/>
        </authorList>
    </citation>
    <scope>NUCLEOTIDE SEQUENCE [LARGE SCALE GENOMIC DNA]</scope>
    <source>
        <strain evidence="6 7">BUT-10</strain>
    </source>
</reference>
<dbReference type="EMBL" id="QFYS01000002">
    <property type="protein sequence ID" value="RAK67606.1"/>
    <property type="molecule type" value="Genomic_DNA"/>
</dbReference>
<evidence type="ECO:0000256" key="1">
    <source>
        <dbReference type="ARBA" id="ARBA00022603"/>
    </source>
</evidence>
<organism evidence="6 7">
    <name type="scientific">Phenylobacterium kunshanense</name>
    <dbReference type="NCBI Taxonomy" id="1445034"/>
    <lineage>
        <taxon>Bacteria</taxon>
        <taxon>Pseudomonadati</taxon>
        <taxon>Pseudomonadota</taxon>
        <taxon>Alphaproteobacteria</taxon>
        <taxon>Caulobacterales</taxon>
        <taxon>Caulobacteraceae</taxon>
        <taxon>Phenylobacterium</taxon>
    </lineage>
</organism>
<dbReference type="Proteomes" id="UP000249524">
    <property type="component" value="Unassembled WGS sequence"/>
</dbReference>